<comment type="subcellular location">
    <subcellularLocation>
        <location evidence="1">Membrane</location>
        <topology evidence="1">Multi-pass membrane protein</topology>
    </subcellularLocation>
</comment>
<dbReference type="Proteomes" id="UP000501705">
    <property type="component" value="Chromosome"/>
</dbReference>
<evidence type="ECO:0000256" key="2">
    <source>
        <dbReference type="ARBA" id="ARBA00022692"/>
    </source>
</evidence>
<dbReference type="EMBL" id="CP046171">
    <property type="protein sequence ID" value="QIS01136.1"/>
    <property type="molecule type" value="Genomic_DNA"/>
</dbReference>
<keyword evidence="2 5" id="KW-0812">Transmembrane</keyword>
<evidence type="ECO:0000256" key="1">
    <source>
        <dbReference type="ARBA" id="ARBA00004141"/>
    </source>
</evidence>
<evidence type="ECO:0000256" key="3">
    <source>
        <dbReference type="ARBA" id="ARBA00022989"/>
    </source>
</evidence>
<dbReference type="Pfam" id="PF13564">
    <property type="entry name" value="DoxX_2"/>
    <property type="match status" value="1"/>
</dbReference>
<name>A0A6G9XJN7_NOCBR</name>
<keyword evidence="4 5" id="KW-0472">Membrane</keyword>
<evidence type="ECO:0000256" key="5">
    <source>
        <dbReference type="SAM" id="Phobius"/>
    </source>
</evidence>
<dbReference type="GO" id="GO:0016020">
    <property type="term" value="C:membrane"/>
    <property type="evidence" value="ECO:0007669"/>
    <property type="project" value="UniProtKB-SubCell"/>
</dbReference>
<evidence type="ECO:0000256" key="4">
    <source>
        <dbReference type="ARBA" id="ARBA00023136"/>
    </source>
</evidence>
<keyword evidence="3 5" id="KW-1133">Transmembrane helix</keyword>
<reference evidence="6 7" key="1">
    <citation type="journal article" date="2019" name="ACS Chem. Biol.">
        <title>Identification and Mobilization of a Cryptic Antibiotic Biosynthesis Gene Locus from a Human-Pathogenic Nocardia Isolate.</title>
        <authorList>
            <person name="Herisse M."/>
            <person name="Ishida K."/>
            <person name="Porter J.L."/>
            <person name="Howden B."/>
            <person name="Hertweck C."/>
            <person name="Stinear T.P."/>
            <person name="Pidot S.J."/>
        </authorList>
    </citation>
    <scope>NUCLEOTIDE SEQUENCE [LARGE SCALE GENOMIC DNA]</scope>
    <source>
        <strain evidence="6 7">AUSMDU00024985</strain>
    </source>
</reference>
<evidence type="ECO:0000313" key="7">
    <source>
        <dbReference type="Proteomes" id="UP000501705"/>
    </source>
</evidence>
<organism evidence="6 7">
    <name type="scientific">Nocardia brasiliensis</name>
    <dbReference type="NCBI Taxonomy" id="37326"/>
    <lineage>
        <taxon>Bacteria</taxon>
        <taxon>Bacillati</taxon>
        <taxon>Actinomycetota</taxon>
        <taxon>Actinomycetes</taxon>
        <taxon>Mycobacteriales</taxon>
        <taxon>Nocardiaceae</taxon>
        <taxon>Nocardia</taxon>
    </lineage>
</organism>
<evidence type="ECO:0000313" key="6">
    <source>
        <dbReference type="EMBL" id="QIS01136.1"/>
    </source>
</evidence>
<feature type="transmembrane region" description="Helical" evidence="5">
    <location>
        <begin position="91"/>
        <end position="114"/>
    </location>
</feature>
<gene>
    <name evidence="6" type="ORF">F5X71_01315</name>
</gene>
<dbReference type="InterPro" id="IPR032808">
    <property type="entry name" value="DoxX"/>
</dbReference>
<proteinExistence type="predicted"/>
<sequence>MFIAYVTVTILAAAWVGFSAASIFFRAAWVVDPLVQYGVPQSWWTWLGVAKAAGAVGLVAGLFLPFVGIAATIGIVLYFGGAVITNIKAGAYAHIPFPLMYMIPALIAAGLGAAV</sequence>
<protein>
    <submittedName>
        <fullName evidence="6">DoxX family protein</fullName>
    </submittedName>
</protein>
<feature type="transmembrane region" description="Helical" evidence="5">
    <location>
        <begin position="52"/>
        <end position="79"/>
    </location>
</feature>
<accession>A0A6G9XJN7</accession>
<dbReference type="AlphaFoldDB" id="A0A6G9XJN7"/>